<feature type="transmembrane region" description="Helical" evidence="8">
    <location>
        <begin position="12"/>
        <end position="33"/>
    </location>
</feature>
<keyword evidence="5" id="KW-0133">Cell shape</keyword>
<dbReference type="InterPro" id="IPR007227">
    <property type="entry name" value="Cell_shape_determining_MreD"/>
</dbReference>
<evidence type="ECO:0000256" key="5">
    <source>
        <dbReference type="ARBA" id="ARBA00022960"/>
    </source>
</evidence>
<feature type="transmembrane region" description="Helical" evidence="8">
    <location>
        <begin position="39"/>
        <end position="56"/>
    </location>
</feature>
<reference evidence="9 10" key="1">
    <citation type="submission" date="2013-03" db="EMBL/GenBank/DDBJ databases">
        <title>The Genome Sequence of Enterococcus sulfureus ATCC_49903 (PacBio/Illumina hybrid assembly).</title>
        <authorList>
            <consortium name="The Broad Institute Genomics Platform"/>
            <consortium name="The Broad Institute Genome Sequencing Center for Infectious Disease"/>
            <person name="Earl A."/>
            <person name="Russ C."/>
            <person name="Gilmore M."/>
            <person name="Surin D."/>
            <person name="Walker B."/>
            <person name="Young S."/>
            <person name="Zeng Q."/>
            <person name="Gargeya S."/>
            <person name="Fitzgerald M."/>
            <person name="Haas B."/>
            <person name="Abouelleil A."/>
            <person name="Allen A.W."/>
            <person name="Alvarado L."/>
            <person name="Arachchi H.M."/>
            <person name="Berlin A.M."/>
            <person name="Chapman S.B."/>
            <person name="Gainer-Dewar J."/>
            <person name="Goldberg J."/>
            <person name="Griggs A."/>
            <person name="Gujja S."/>
            <person name="Hansen M."/>
            <person name="Howarth C."/>
            <person name="Imamovic A."/>
            <person name="Ireland A."/>
            <person name="Larimer J."/>
            <person name="McCowan C."/>
            <person name="Murphy C."/>
            <person name="Pearson M."/>
            <person name="Poon T.W."/>
            <person name="Priest M."/>
            <person name="Roberts A."/>
            <person name="Saif S."/>
            <person name="Shea T."/>
            <person name="Sisk P."/>
            <person name="Sykes S."/>
            <person name="Wortman J."/>
            <person name="Nusbaum C."/>
            <person name="Birren B."/>
        </authorList>
    </citation>
    <scope>NUCLEOTIDE SEQUENCE [LARGE SCALE GENOMIC DNA]</scope>
    <source>
        <strain evidence="9 10">ATCC 49903</strain>
    </source>
</reference>
<evidence type="ECO:0000256" key="3">
    <source>
        <dbReference type="ARBA" id="ARBA00022475"/>
    </source>
</evidence>
<protein>
    <submittedName>
        <fullName evidence="9">Rod shape-determining protein MreD</fullName>
    </submittedName>
</protein>
<keyword evidence="10" id="KW-1185">Reference proteome</keyword>
<dbReference type="PATRIC" id="fig|1140003.3.peg.2083"/>
<keyword evidence="4 8" id="KW-0812">Transmembrane</keyword>
<keyword evidence="3" id="KW-1003">Cell membrane</keyword>
<evidence type="ECO:0000313" key="9">
    <source>
        <dbReference type="EMBL" id="EOT84271.1"/>
    </source>
</evidence>
<evidence type="ECO:0000256" key="2">
    <source>
        <dbReference type="ARBA" id="ARBA00007776"/>
    </source>
</evidence>
<organism evidence="9 10">
    <name type="scientific">Enterococcus sulfureus ATCC 49903</name>
    <dbReference type="NCBI Taxonomy" id="1140003"/>
    <lineage>
        <taxon>Bacteria</taxon>
        <taxon>Bacillati</taxon>
        <taxon>Bacillota</taxon>
        <taxon>Bacilli</taxon>
        <taxon>Lactobacillales</taxon>
        <taxon>Enterococcaceae</taxon>
        <taxon>Enterococcus</taxon>
    </lineage>
</organism>
<evidence type="ECO:0000256" key="1">
    <source>
        <dbReference type="ARBA" id="ARBA00004651"/>
    </source>
</evidence>
<comment type="similarity">
    <text evidence="2">Belongs to the MreD family.</text>
</comment>
<evidence type="ECO:0000256" key="4">
    <source>
        <dbReference type="ARBA" id="ARBA00022692"/>
    </source>
</evidence>
<comment type="caution">
    <text evidence="9">The sequence shown here is derived from an EMBL/GenBank/DDBJ whole genome shotgun (WGS) entry which is preliminary data.</text>
</comment>
<accession>S0L191</accession>
<feature type="transmembrane region" description="Helical" evidence="8">
    <location>
        <begin position="109"/>
        <end position="128"/>
    </location>
</feature>
<keyword evidence="7 8" id="KW-0472">Membrane</keyword>
<evidence type="ECO:0000313" key="10">
    <source>
        <dbReference type="Proteomes" id="UP000015961"/>
    </source>
</evidence>
<dbReference type="Pfam" id="PF04093">
    <property type="entry name" value="MreD"/>
    <property type="match status" value="1"/>
</dbReference>
<evidence type="ECO:0000256" key="8">
    <source>
        <dbReference type="SAM" id="Phobius"/>
    </source>
</evidence>
<dbReference type="GO" id="GO:0008360">
    <property type="term" value="P:regulation of cell shape"/>
    <property type="evidence" value="ECO:0007669"/>
    <property type="project" value="UniProtKB-KW"/>
</dbReference>
<evidence type="ECO:0000256" key="7">
    <source>
        <dbReference type="ARBA" id="ARBA00023136"/>
    </source>
</evidence>
<dbReference type="RefSeq" id="WP_016186587.1">
    <property type="nucleotide sequence ID" value="NZ_ASWO01000004.1"/>
</dbReference>
<dbReference type="GO" id="GO:0005886">
    <property type="term" value="C:plasma membrane"/>
    <property type="evidence" value="ECO:0007669"/>
    <property type="project" value="UniProtKB-SubCell"/>
</dbReference>
<name>S0L191_9ENTE</name>
<comment type="subcellular location">
    <subcellularLocation>
        <location evidence="1">Cell membrane</location>
        <topology evidence="1">Multi-pass membrane protein</topology>
    </subcellularLocation>
</comment>
<dbReference type="NCBIfam" id="TIGR03426">
    <property type="entry name" value="shape_MreD"/>
    <property type="match status" value="1"/>
</dbReference>
<dbReference type="eggNOG" id="COG2891">
    <property type="taxonomic scope" value="Bacteria"/>
</dbReference>
<dbReference type="Proteomes" id="UP000015961">
    <property type="component" value="Unassembled WGS sequence"/>
</dbReference>
<keyword evidence="6 8" id="KW-1133">Transmembrane helix</keyword>
<dbReference type="STRING" id="1140003.OMY_02170"/>
<gene>
    <name evidence="9" type="ORF">I573_01172</name>
</gene>
<proteinExistence type="inferred from homology"/>
<dbReference type="OrthoDB" id="2148512at2"/>
<dbReference type="EMBL" id="ASWO01000004">
    <property type="protein sequence ID" value="EOT84271.1"/>
    <property type="molecule type" value="Genomic_DNA"/>
</dbReference>
<feature type="transmembrane region" description="Helical" evidence="8">
    <location>
        <begin position="140"/>
        <end position="161"/>
    </location>
</feature>
<dbReference type="AlphaFoldDB" id="S0L191"/>
<evidence type="ECO:0000256" key="6">
    <source>
        <dbReference type="ARBA" id="ARBA00022989"/>
    </source>
</evidence>
<feature type="transmembrane region" description="Helical" evidence="8">
    <location>
        <begin position="68"/>
        <end position="97"/>
    </location>
</feature>
<sequence>MKRFSIQYLTYLYVVFFFLMLIDAHITNFFTNFNHNTSIWQSELLLLVMLFAAGYLPQRYMILSALTIGVLFDLYFLGLIGVYAVALPVAVWLMYVFHSIYYQNLMTLFFSWIVSLTIVQLVTLGIQLMFKITTIKGEFFVTNSFAPTLILNIIYFAILMFPLKKLFKLDIPIV</sequence>